<protein>
    <submittedName>
        <fullName evidence="1">Expressed protein</fullName>
    </submittedName>
</protein>
<evidence type="ECO:0000313" key="2">
    <source>
        <dbReference type="Proteomes" id="UP000001064"/>
    </source>
</evidence>
<dbReference type="EMBL" id="GL871023">
    <property type="protein sequence ID" value="EGC36567.1"/>
    <property type="molecule type" value="Genomic_DNA"/>
</dbReference>
<dbReference type="InParanoid" id="F0ZHP3"/>
<dbReference type="AlphaFoldDB" id="F0ZHP3"/>
<evidence type="ECO:0000313" key="1">
    <source>
        <dbReference type="EMBL" id="EGC36567.1"/>
    </source>
</evidence>
<dbReference type="KEGG" id="dpp:DICPUDRAFT_94287"/>
<dbReference type="GeneID" id="10500431"/>
<sequence>MDFHYDFEDENNMSFLEEEKEKEIENNEVPLPISKPNDDIDFVQHYEKLFSFEEKKEEIINKPSLFDLDMILSLDDSDVDTNSKKYQEILNILINKEEDPVLDDEFFDTIFKSKDTTGFLNGRDKDVEFEYPDESYDNENFYDSL</sequence>
<organism evidence="1 2">
    <name type="scientific">Dictyostelium purpureum</name>
    <name type="common">Slime mold</name>
    <dbReference type="NCBI Taxonomy" id="5786"/>
    <lineage>
        <taxon>Eukaryota</taxon>
        <taxon>Amoebozoa</taxon>
        <taxon>Evosea</taxon>
        <taxon>Eumycetozoa</taxon>
        <taxon>Dictyostelia</taxon>
        <taxon>Dictyosteliales</taxon>
        <taxon>Dictyosteliaceae</taxon>
        <taxon>Dictyostelium</taxon>
    </lineage>
</organism>
<gene>
    <name evidence="1" type="ORF">DICPUDRAFT_94287</name>
</gene>
<reference evidence="2" key="1">
    <citation type="journal article" date="2011" name="Genome Biol.">
        <title>Comparative genomics of the social amoebae Dictyostelium discoideum and Dictyostelium purpureum.</title>
        <authorList>
            <consortium name="US DOE Joint Genome Institute (JGI-PGF)"/>
            <person name="Sucgang R."/>
            <person name="Kuo A."/>
            <person name="Tian X."/>
            <person name="Salerno W."/>
            <person name="Parikh A."/>
            <person name="Feasley C.L."/>
            <person name="Dalin E."/>
            <person name="Tu H."/>
            <person name="Huang E."/>
            <person name="Barry K."/>
            <person name="Lindquist E."/>
            <person name="Shapiro H."/>
            <person name="Bruce D."/>
            <person name="Schmutz J."/>
            <person name="Salamov A."/>
            <person name="Fey P."/>
            <person name="Gaudet P."/>
            <person name="Anjard C."/>
            <person name="Babu M.M."/>
            <person name="Basu S."/>
            <person name="Bushmanova Y."/>
            <person name="van der Wel H."/>
            <person name="Katoh-Kurasawa M."/>
            <person name="Dinh C."/>
            <person name="Coutinho P.M."/>
            <person name="Saito T."/>
            <person name="Elias M."/>
            <person name="Schaap P."/>
            <person name="Kay R.R."/>
            <person name="Henrissat B."/>
            <person name="Eichinger L."/>
            <person name="Rivero F."/>
            <person name="Putnam N.H."/>
            <person name="West C.M."/>
            <person name="Loomis W.F."/>
            <person name="Chisholm R.L."/>
            <person name="Shaulsky G."/>
            <person name="Strassmann J.E."/>
            <person name="Queller D.C."/>
            <person name="Kuspa A."/>
            <person name="Grigoriev I.V."/>
        </authorList>
    </citation>
    <scope>NUCLEOTIDE SEQUENCE [LARGE SCALE GENOMIC DNA]</scope>
    <source>
        <strain evidence="2">QSDP1</strain>
    </source>
</reference>
<name>F0ZHP3_DICPU</name>
<accession>F0ZHP3</accession>
<dbReference type="RefSeq" id="XP_003286939.1">
    <property type="nucleotide sequence ID" value="XM_003286891.1"/>
</dbReference>
<dbReference type="Proteomes" id="UP000001064">
    <property type="component" value="Unassembled WGS sequence"/>
</dbReference>
<dbReference type="VEuPathDB" id="AmoebaDB:DICPUDRAFT_94287"/>
<keyword evidence="2" id="KW-1185">Reference proteome</keyword>
<proteinExistence type="predicted"/>